<feature type="transmembrane region" description="Helical" evidence="6">
    <location>
        <begin position="90"/>
        <end position="110"/>
    </location>
</feature>
<keyword evidence="3" id="KW-0597">Phosphoprotein</keyword>
<keyword evidence="5 10" id="KW-0418">Kinase</keyword>
<evidence type="ECO:0000313" key="10">
    <source>
        <dbReference type="EMBL" id="ACL15447.1"/>
    </source>
</evidence>
<dbReference type="InterPro" id="IPR035965">
    <property type="entry name" value="PAS-like_dom_sf"/>
</dbReference>
<dbReference type="InterPro" id="IPR036890">
    <property type="entry name" value="HATPase_C_sf"/>
</dbReference>
<dbReference type="GO" id="GO:0004673">
    <property type="term" value="F:protein histidine kinase activity"/>
    <property type="evidence" value="ECO:0007669"/>
    <property type="project" value="UniProtKB-EC"/>
</dbReference>
<dbReference type="CDD" id="cd00130">
    <property type="entry name" value="PAS"/>
    <property type="match status" value="4"/>
</dbReference>
<sequence length="968" mass="108594">MDRSFLQHLQDRPNLLAALIAVSTGITLILNEYELMIGTTSVLPHLFYIPIILTAYFFPRRGIIFSAVISAIYCGMTYISNPIIPGELLLVGGRVIMFILIATVVSSLTARQRESETLFRGVAERSSDIILLTDREGRATYVSPSARKILGYDPAEIIGKLSGAFIHPDDLGQLEKSFPDLLGGGVTEGITVRFRKKYGGTAFIEFFGAPIINDGTISGVQVIGRDITERKRTEDEQKIRDDLLNAILESMIAGVVVIDPEDHTIVEVNAVAAAMIGAKKEEIIGSVCTSYICPALNGGCPITDLHQIVDRSEKVLIQADGERRPVLKSVVPIILHDRTYLLESFIDISELTLTQNALKESEEKYRTLADYTYDWEYWIGPDESILYTTPSCERITGYTPQEFYTTRRLINTILHPEDRDALEHHMSRFFPPHTLETVDFRIVHRDGSIRWIGHVCQPLYNAKGAFIGRRASNRDITEQKQAEEAFRETSRRLAEIIDFLPEPTMVIDRTGVVVAWNHALELLSGVSASDILGKERESYTAWISDHTGPILIDYVLQQDHEEIKKAYPNVHFKGTTVMTETEISRMDGARFSLWASATPLIDQKGEITGAIESIRDVTDQKMVQRALQESNAYLDTVINTLADPLFIKDHKHHFVKVNTSFCQLTGHTREELLGKTDSDLFRREEADVFLEKDDEVLRTSQGNENEEKITDLRGNTHTVITKKALNTNTAGDEFIVGIIRDITERKQTELALQEALKKLNMLSSITRHDILNQIIGLRAYLELSIERVQDPDLQEYLKKGDVAADAIREQIEFTQYYEDLGVQTPQWCTIAEIFRSAASQLPLGEIGVEVQVSNLLVYADPLIEKVFYNLIENSLRHGGHVTVIRLTADETPDGIVITYHDDGAGIAFDDKDRLFQKGFGKHTGLGLFLIREILSITGISITETGEPGAGVRFEIHVPRGTYRSTDPT</sequence>
<feature type="domain" description="PAS" evidence="8">
    <location>
        <begin position="361"/>
        <end position="433"/>
    </location>
</feature>
<dbReference type="SMART" id="SM00086">
    <property type="entry name" value="PAC"/>
    <property type="match status" value="5"/>
</dbReference>
<feature type="domain" description="PAS" evidence="8">
    <location>
        <begin position="240"/>
        <end position="285"/>
    </location>
</feature>
<dbReference type="PANTHER" id="PTHR43304">
    <property type="entry name" value="PHYTOCHROME-LIKE PROTEIN CPH1"/>
    <property type="match status" value="1"/>
</dbReference>
<dbReference type="InterPro" id="IPR013767">
    <property type="entry name" value="PAS_fold"/>
</dbReference>
<dbReference type="NCBIfam" id="TIGR00229">
    <property type="entry name" value="sensory_box"/>
    <property type="match status" value="5"/>
</dbReference>
<dbReference type="InterPro" id="IPR013656">
    <property type="entry name" value="PAS_4"/>
</dbReference>
<dbReference type="SMART" id="SM00387">
    <property type="entry name" value="HATPase_c"/>
    <property type="match status" value="1"/>
</dbReference>
<feature type="transmembrane region" description="Helical" evidence="6">
    <location>
        <begin position="36"/>
        <end position="58"/>
    </location>
</feature>
<dbReference type="InterPro" id="IPR004358">
    <property type="entry name" value="Sig_transdc_His_kin-like_C"/>
</dbReference>
<dbReference type="EC" id="2.7.13.3" evidence="2"/>
<dbReference type="RefSeq" id="WP_012616766.1">
    <property type="nucleotide sequence ID" value="NC_011832.1"/>
</dbReference>
<dbReference type="eggNOG" id="arCOG06940">
    <property type="taxonomic scope" value="Archaea"/>
</dbReference>
<feature type="domain" description="PAS" evidence="8">
    <location>
        <begin position="489"/>
        <end position="574"/>
    </location>
</feature>
<evidence type="ECO:0000256" key="3">
    <source>
        <dbReference type="ARBA" id="ARBA00022553"/>
    </source>
</evidence>
<name>B8GI96_METPE</name>
<dbReference type="PANTHER" id="PTHR43304:SF1">
    <property type="entry name" value="PAC DOMAIN-CONTAINING PROTEIN"/>
    <property type="match status" value="1"/>
</dbReference>
<dbReference type="PROSITE" id="PS50109">
    <property type="entry name" value="HIS_KIN"/>
    <property type="match status" value="1"/>
</dbReference>
<dbReference type="CDD" id="cd00075">
    <property type="entry name" value="HATPase"/>
    <property type="match status" value="1"/>
</dbReference>
<evidence type="ECO:0000259" key="7">
    <source>
        <dbReference type="PROSITE" id="PS50109"/>
    </source>
</evidence>
<feature type="transmembrane region" description="Helical" evidence="6">
    <location>
        <begin position="63"/>
        <end position="84"/>
    </location>
</feature>
<dbReference type="Gene3D" id="3.30.565.10">
    <property type="entry name" value="Histidine kinase-like ATPase, C-terminal domain"/>
    <property type="match status" value="1"/>
</dbReference>
<dbReference type="STRING" id="521011.Mpal_0053"/>
<dbReference type="eggNOG" id="arCOG06192">
    <property type="taxonomic scope" value="Archaea"/>
</dbReference>
<dbReference type="OrthoDB" id="141807at2157"/>
<dbReference type="Proteomes" id="UP000002457">
    <property type="component" value="Chromosome"/>
</dbReference>
<dbReference type="KEGG" id="mpl:Mpal_0053"/>
<dbReference type="Gene3D" id="3.30.450.20">
    <property type="entry name" value="PAS domain"/>
    <property type="match status" value="5"/>
</dbReference>
<feature type="domain" description="Histidine kinase" evidence="7">
    <location>
        <begin position="863"/>
        <end position="961"/>
    </location>
</feature>
<feature type="domain" description="PAC" evidence="9">
    <location>
        <begin position="703"/>
        <end position="754"/>
    </location>
</feature>
<dbReference type="Pfam" id="PF13426">
    <property type="entry name" value="PAS_9"/>
    <property type="match status" value="1"/>
</dbReference>
<evidence type="ECO:0000259" key="8">
    <source>
        <dbReference type="PROSITE" id="PS50112"/>
    </source>
</evidence>
<reference evidence="10 11" key="1">
    <citation type="journal article" date="2015" name="Genome Announc.">
        <title>Complete Genome Sequence of Methanosphaerula palustris E1-9CT, a Hydrogenotrophic Methanogen Isolated from a Minerotrophic Fen Peatland.</title>
        <authorList>
            <person name="Cadillo-Quiroz H."/>
            <person name="Browne P."/>
            <person name="Kyrpides N."/>
            <person name="Woyke T."/>
            <person name="Goodwin L."/>
            <person name="Detter C."/>
            <person name="Yavitt J.B."/>
            <person name="Zinder S.H."/>
        </authorList>
    </citation>
    <scope>NUCLEOTIDE SEQUENCE [LARGE SCALE GENOMIC DNA]</scope>
    <source>
        <strain evidence="11">ATCC BAA-1556 / DSM 19958 / E1-9c</strain>
    </source>
</reference>
<evidence type="ECO:0000256" key="2">
    <source>
        <dbReference type="ARBA" id="ARBA00012438"/>
    </source>
</evidence>
<dbReference type="SUPFAM" id="SSF55785">
    <property type="entry name" value="PYP-like sensor domain (PAS domain)"/>
    <property type="match status" value="5"/>
</dbReference>
<dbReference type="EMBL" id="CP001338">
    <property type="protein sequence ID" value="ACL15447.1"/>
    <property type="molecule type" value="Genomic_DNA"/>
</dbReference>
<proteinExistence type="predicted"/>
<evidence type="ECO:0000256" key="5">
    <source>
        <dbReference type="ARBA" id="ARBA00022777"/>
    </source>
</evidence>
<keyword evidence="6" id="KW-0472">Membrane</keyword>
<feature type="domain" description="PAC" evidence="9">
    <location>
        <begin position="436"/>
        <end position="488"/>
    </location>
</feature>
<keyword evidence="4" id="KW-0808">Transferase</keyword>
<evidence type="ECO:0000256" key="4">
    <source>
        <dbReference type="ARBA" id="ARBA00022679"/>
    </source>
</evidence>
<keyword evidence="11" id="KW-1185">Reference proteome</keyword>
<dbReference type="SMART" id="SM00091">
    <property type="entry name" value="PAS"/>
    <property type="match status" value="5"/>
</dbReference>
<dbReference type="InterPro" id="IPR005467">
    <property type="entry name" value="His_kinase_dom"/>
</dbReference>
<keyword evidence="6" id="KW-1133">Transmembrane helix</keyword>
<evidence type="ECO:0000313" key="11">
    <source>
        <dbReference type="Proteomes" id="UP000002457"/>
    </source>
</evidence>
<dbReference type="AlphaFoldDB" id="B8GI96"/>
<dbReference type="PROSITE" id="PS50113">
    <property type="entry name" value="PAC"/>
    <property type="match status" value="4"/>
</dbReference>
<accession>B8GI96</accession>
<dbReference type="Pfam" id="PF08447">
    <property type="entry name" value="PAS_3"/>
    <property type="match status" value="1"/>
</dbReference>
<protein>
    <recommendedName>
        <fullName evidence="2">histidine kinase</fullName>
        <ecNumber evidence="2">2.7.13.3</ecNumber>
    </recommendedName>
</protein>
<comment type="catalytic activity">
    <reaction evidence="1">
        <text>ATP + protein L-histidine = ADP + protein N-phospho-L-histidine.</text>
        <dbReference type="EC" id="2.7.13.3"/>
    </reaction>
</comment>
<dbReference type="InterPro" id="IPR000700">
    <property type="entry name" value="PAS-assoc_C"/>
</dbReference>
<dbReference type="HOGENOM" id="CLU_000445_114_58_2"/>
<dbReference type="Pfam" id="PF00989">
    <property type="entry name" value="PAS"/>
    <property type="match status" value="2"/>
</dbReference>
<dbReference type="PROSITE" id="PS50112">
    <property type="entry name" value="PAS"/>
    <property type="match status" value="5"/>
</dbReference>
<evidence type="ECO:0000256" key="1">
    <source>
        <dbReference type="ARBA" id="ARBA00000085"/>
    </source>
</evidence>
<feature type="domain" description="PAC" evidence="9">
    <location>
        <begin position="577"/>
        <end position="629"/>
    </location>
</feature>
<dbReference type="InterPro" id="IPR052162">
    <property type="entry name" value="Sensor_kinase/Photoreceptor"/>
</dbReference>
<dbReference type="Pfam" id="PF08448">
    <property type="entry name" value="PAS_4"/>
    <property type="match status" value="1"/>
</dbReference>
<feature type="domain" description="PAC" evidence="9">
    <location>
        <begin position="188"/>
        <end position="239"/>
    </location>
</feature>
<feature type="transmembrane region" description="Helical" evidence="6">
    <location>
        <begin position="12"/>
        <end position="30"/>
    </location>
</feature>
<keyword evidence="6" id="KW-0812">Transmembrane</keyword>
<dbReference type="Pfam" id="PF02518">
    <property type="entry name" value="HATPase_c"/>
    <property type="match status" value="1"/>
</dbReference>
<dbReference type="InterPro" id="IPR003594">
    <property type="entry name" value="HATPase_dom"/>
</dbReference>
<dbReference type="eggNOG" id="arCOG06712">
    <property type="taxonomic scope" value="Archaea"/>
</dbReference>
<dbReference type="GeneID" id="25394064"/>
<dbReference type="GO" id="GO:0006355">
    <property type="term" value="P:regulation of DNA-templated transcription"/>
    <property type="evidence" value="ECO:0007669"/>
    <property type="project" value="InterPro"/>
</dbReference>
<dbReference type="SUPFAM" id="SSF55874">
    <property type="entry name" value="ATPase domain of HSP90 chaperone/DNA topoisomerase II/histidine kinase"/>
    <property type="match status" value="1"/>
</dbReference>
<feature type="domain" description="PAS" evidence="8">
    <location>
        <begin position="115"/>
        <end position="185"/>
    </location>
</feature>
<dbReference type="InterPro" id="IPR013655">
    <property type="entry name" value="PAS_fold_3"/>
</dbReference>
<feature type="domain" description="PAS" evidence="8">
    <location>
        <begin position="630"/>
        <end position="700"/>
    </location>
</feature>
<evidence type="ECO:0000259" key="9">
    <source>
        <dbReference type="PROSITE" id="PS50113"/>
    </source>
</evidence>
<organism evidence="10 11">
    <name type="scientific">Methanosphaerula palustris (strain ATCC BAA-1556 / DSM 19958 / E1-9c)</name>
    <dbReference type="NCBI Taxonomy" id="521011"/>
    <lineage>
        <taxon>Archaea</taxon>
        <taxon>Methanobacteriati</taxon>
        <taxon>Methanobacteriota</taxon>
        <taxon>Stenosarchaea group</taxon>
        <taxon>Methanomicrobia</taxon>
        <taxon>Methanomicrobiales</taxon>
        <taxon>Methanoregulaceae</taxon>
        <taxon>Methanosphaerula</taxon>
    </lineage>
</organism>
<dbReference type="InterPro" id="IPR000014">
    <property type="entry name" value="PAS"/>
</dbReference>
<dbReference type="PRINTS" id="PR00344">
    <property type="entry name" value="BCTRLSENSOR"/>
</dbReference>
<dbReference type="InterPro" id="IPR001610">
    <property type="entry name" value="PAC"/>
</dbReference>
<gene>
    <name evidence="10" type="ordered locus">Mpal_0053</name>
</gene>
<evidence type="ECO:0000256" key="6">
    <source>
        <dbReference type="SAM" id="Phobius"/>
    </source>
</evidence>